<reference evidence="2" key="1">
    <citation type="journal article" date="2019" name="Int. J. Syst. Evol. Microbiol.">
        <title>The Global Catalogue of Microorganisms (GCM) 10K type strain sequencing project: providing services to taxonomists for standard genome sequencing and annotation.</title>
        <authorList>
            <consortium name="The Broad Institute Genomics Platform"/>
            <consortium name="The Broad Institute Genome Sequencing Center for Infectious Disease"/>
            <person name="Wu L."/>
            <person name="Ma J."/>
        </authorList>
    </citation>
    <scope>NUCLEOTIDE SEQUENCE [LARGE SCALE GENOMIC DNA]</scope>
    <source>
        <strain evidence="2">CGMCC 4.7173</strain>
    </source>
</reference>
<evidence type="ECO:0000313" key="2">
    <source>
        <dbReference type="Proteomes" id="UP001596207"/>
    </source>
</evidence>
<dbReference type="Proteomes" id="UP001596207">
    <property type="component" value="Unassembled WGS sequence"/>
</dbReference>
<dbReference type="InterPro" id="IPR038071">
    <property type="entry name" value="UROD/MetE-like_sf"/>
</dbReference>
<gene>
    <name evidence="1" type="ORF">ACFPZ4_01705</name>
</gene>
<comment type="caution">
    <text evidence="1">The sequence shown here is derived from an EMBL/GenBank/DDBJ whole genome shotgun (WGS) entry which is preliminary data.</text>
</comment>
<evidence type="ECO:0008006" key="3">
    <source>
        <dbReference type="Google" id="ProtNLM"/>
    </source>
</evidence>
<accession>A0ABW1HIN7</accession>
<keyword evidence="2" id="KW-1185">Reference proteome</keyword>
<dbReference type="SUPFAM" id="SSF51726">
    <property type="entry name" value="UROD/MetE-like"/>
    <property type="match status" value="1"/>
</dbReference>
<dbReference type="RefSeq" id="WP_353901337.1">
    <property type="nucleotide sequence ID" value="NZ_CP158970.1"/>
</dbReference>
<sequence>MTARATSSDRPADGEGLSTVRRAHLVGSFPAGDAAEAMRIVATRLGPSLDYLPDGETGDRRSWITTTIDRFRHHPALELSRPGDWSSYESTPRFRVRRGERLDADTIDLGIAAAAEASLPAYLGQRGTIGGGGLQIGIPGALDLAMFAFGPAGMLRYADRFADALTREMHDVHATAGDVLFQIEIPVELILLTRMPGPVRKPLARLLAKRVSALAGAAPAGAQFGVHLCLGDLNHRALGALNDARPVVDLANALAARWPASRPLRYVHGPLAAADLPPVDDPAFYRPLRDLRLGGARFIAGYAHERQDLSTQQRIRGYLEDALGAPADVSTSCGLGRRDQPSAIAALDRIKELLAG</sequence>
<proteinExistence type="predicted"/>
<organism evidence="1 2">
    <name type="scientific">Micromonospora harpali</name>
    <dbReference type="NCBI Taxonomy" id="1490225"/>
    <lineage>
        <taxon>Bacteria</taxon>
        <taxon>Bacillati</taxon>
        <taxon>Actinomycetota</taxon>
        <taxon>Actinomycetes</taxon>
        <taxon>Micromonosporales</taxon>
        <taxon>Micromonosporaceae</taxon>
        <taxon>Micromonospora</taxon>
    </lineage>
</organism>
<evidence type="ECO:0000313" key="1">
    <source>
        <dbReference type="EMBL" id="MFC5940196.1"/>
    </source>
</evidence>
<protein>
    <recommendedName>
        <fullName evidence="3">Methionine synthase II (Cobalamin-independent)</fullName>
    </recommendedName>
</protein>
<dbReference type="EMBL" id="JBHSQQ010000004">
    <property type="protein sequence ID" value="MFC5940196.1"/>
    <property type="molecule type" value="Genomic_DNA"/>
</dbReference>
<name>A0ABW1HIN7_9ACTN</name>